<dbReference type="AlphaFoldDB" id="A0A232EJ85"/>
<organism evidence="4 5">
    <name type="scientific">Trichomalopsis sarcophagae</name>
    <dbReference type="NCBI Taxonomy" id="543379"/>
    <lineage>
        <taxon>Eukaryota</taxon>
        <taxon>Metazoa</taxon>
        <taxon>Ecdysozoa</taxon>
        <taxon>Arthropoda</taxon>
        <taxon>Hexapoda</taxon>
        <taxon>Insecta</taxon>
        <taxon>Pterygota</taxon>
        <taxon>Neoptera</taxon>
        <taxon>Endopterygota</taxon>
        <taxon>Hymenoptera</taxon>
        <taxon>Apocrita</taxon>
        <taxon>Proctotrupomorpha</taxon>
        <taxon>Chalcidoidea</taxon>
        <taxon>Pteromalidae</taxon>
        <taxon>Pteromalinae</taxon>
        <taxon>Trichomalopsis</taxon>
    </lineage>
</organism>
<evidence type="ECO:0000256" key="1">
    <source>
        <dbReference type="SAM" id="MobiDB-lite"/>
    </source>
</evidence>
<feature type="domain" description="Farnesoic acid O-methyl transferase" evidence="3">
    <location>
        <begin position="30"/>
        <end position="198"/>
    </location>
</feature>
<dbReference type="EMBL" id="NNAY01004092">
    <property type="protein sequence ID" value="OXU18382.1"/>
    <property type="molecule type" value="Genomic_DNA"/>
</dbReference>
<feature type="compositionally biased region" description="Low complexity" evidence="1">
    <location>
        <begin position="520"/>
        <end position="532"/>
    </location>
</feature>
<keyword evidence="2" id="KW-0732">Signal</keyword>
<accession>A0A232EJ85</accession>
<dbReference type="Proteomes" id="UP000215335">
    <property type="component" value="Unassembled WGS sequence"/>
</dbReference>
<dbReference type="InterPro" id="IPR006616">
    <property type="entry name" value="DM9_repeat"/>
</dbReference>
<dbReference type="Pfam" id="PF11901">
    <property type="entry name" value="DM9"/>
    <property type="match status" value="1"/>
</dbReference>
<feature type="chain" id="PRO_5012737243" description="Farnesoic acid O-methyl transferase domain-containing protein" evidence="2">
    <location>
        <begin position="24"/>
        <end position="553"/>
    </location>
</feature>
<reference evidence="4 5" key="1">
    <citation type="journal article" date="2017" name="Curr. Biol.">
        <title>The Evolution of Venom by Co-option of Single-Copy Genes.</title>
        <authorList>
            <person name="Martinson E.O."/>
            <person name="Mrinalini"/>
            <person name="Kelkar Y.D."/>
            <person name="Chang C.H."/>
            <person name="Werren J.H."/>
        </authorList>
    </citation>
    <scope>NUCLEOTIDE SEQUENCE [LARGE SCALE GENOMIC DNA]</scope>
    <source>
        <strain evidence="4 5">Alberta</strain>
        <tissue evidence="4">Whole body</tissue>
    </source>
</reference>
<dbReference type="PANTHER" id="PTHR31649">
    <property type="entry name" value="AGAP009604-PA"/>
    <property type="match status" value="1"/>
</dbReference>
<comment type="caution">
    <text evidence="4">The sequence shown here is derived from an EMBL/GenBank/DDBJ whole genome shotgun (WGS) entry which is preliminary data.</text>
</comment>
<feature type="signal peptide" evidence="2">
    <location>
        <begin position="1"/>
        <end position="23"/>
    </location>
</feature>
<keyword evidence="5" id="KW-1185">Reference proteome</keyword>
<proteinExistence type="predicted"/>
<evidence type="ECO:0000313" key="4">
    <source>
        <dbReference type="EMBL" id="OXU18382.1"/>
    </source>
</evidence>
<evidence type="ECO:0000256" key="2">
    <source>
        <dbReference type="SAM" id="SignalP"/>
    </source>
</evidence>
<feature type="region of interest" description="Disordered" evidence="1">
    <location>
        <begin position="512"/>
        <end position="553"/>
    </location>
</feature>
<protein>
    <recommendedName>
        <fullName evidence="3">Farnesoic acid O-methyl transferase domain-containing protein</fullName>
    </recommendedName>
</protein>
<dbReference type="InterPro" id="IPR022041">
    <property type="entry name" value="Methyltransf_FA"/>
</dbReference>
<dbReference type="SMART" id="SM00696">
    <property type="entry name" value="DM9"/>
    <property type="match status" value="2"/>
</dbReference>
<name>A0A232EJ85_9HYME</name>
<sequence length="553" mass="62092">MSIKVPTLLFGVLSAAQCLIAAGNDIKTVYTYGYAYSQFFPLEENLSPDRVLRFSVRAPRDAHILLAPTHEVSHLERKSSNIHRNLINNRKRSSPKQADQPVYEIVLGARNNTMNHIRGRCPCQEEPSASIRTVNLLSRREFRNFWVKVASDRLKTAVQVGLGDSDTPFHEWRDPRPLAPMFLSFRSATPATWHYGFRDEHYENGVSSDRRQTVVTSTGFGQYFPLSDHILLSPEVSTLGDVYLIGIRANGAYVRRRYLGDNSAAFQQPGFLNGREKIKFWIKLTRDGVIMLGKGGSPNPVLQWRDPTSISPQYLSFLMYRETDEDPEPSLYADVQYGLGPDYTISSQDCTARWKGASSQLPPGAVRGGRLEDGEIFVCRANHDGDTIPGSYIVDENLEGKCYISYNFSVIRKTQFEVLTGCRLKWVSASLGHVPEGSIVGGYQRGRPKYYVARVKHEGLLLMGKLQPDLRLAHVPYSGQELPFTNYETLVQLAPTGGSVFFHGKVDVPSVQESPAATDSSVSLSLSSSSSSNEQSRRHEPHRERQDYDRYEA</sequence>
<gene>
    <name evidence="4" type="ORF">TSAR_009403</name>
</gene>
<dbReference type="Pfam" id="PF12248">
    <property type="entry name" value="Methyltransf_FA"/>
    <property type="match status" value="2"/>
</dbReference>
<dbReference type="STRING" id="543379.A0A232EJ85"/>
<feature type="domain" description="Farnesoic acid O-methyl transferase" evidence="3">
    <location>
        <begin position="229"/>
        <end position="317"/>
    </location>
</feature>
<evidence type="ECO:0000259" key="3">
    <source>
        <dbReference type="Pfam" id="PF12248"/>
    </source>
</evidence>
<feature type="compositionally biased region" description="Basic and acidic residues" evidence="1">
    <location>
        <begin position="535"/>
        <end position="553"/>
    </location>
</feature>
<dbReference type="OrthoDB" id="1925699at2759"/>
<evidence type="ECO:0000313" key="5">
    <source>
        <dbReference type="Proteomes" id="UP000215335"/>
    </source>
</evidence>
<dbReference type="PANTHER" id="PTHR31649:SF11">
    <property type="entry name" value="PROTEIN UNZIPPED"/>
    <property type="match status" value="1"/>
</dbReference>